<reference evidence="1" key="1">
    <citation type="journal article" date="2020" name="Nature">
        <title>Giant virus diversity and host interactions through global metagenomics.</title>
        <authorList>
            <person name="Schulz F."/>
            <person name="Roux S."/>
            <person name="Paez-Espino D."/>
            <person name="Jungbluth S."/>
            <person name="Walsh D.A."/>
            <person name="Denef V.J."/>
            <person name="McMahon K.D."/>
            <person name="Konstantinidis K.T."/>
            <person name="Eloe-Fadrosh E.A."/>
            <person name="Kyrpides N.C."/>
            <person name="Woyke T."/>
        </authorList>
    </citation>
    <scope>NUCLEOTIDE SEQUENCE</scope>
    <source>
        <strain evidence="1">GVMAG-M-3300025860-12</strain>
    </source>
</reference>
<dbReference type="EMBL" id="MN740325">
    <property type="protein sequence ID" value="QHU00304.1"/>
    <property type="molecule type" value="Genomic_DNA"/>
</dbReference>
<organism evidence="1">
    <name type="scientific">viral metagenome</name>
    <dbReference type="NCBI Taxonomy" id="1070528"/>
    <lineage>
        <taxon>unclassified sequences</taxon>
        <taxon>metagenomes</taxon>
        <taxon>organismal metagenomes</taxon>
    </lineage>
</organism>
<accession>A0A6C0J9K9</accession>
<name>A0A6C0J9K9_9ZZZZ</name>
<dbReference type="AlphaFoldDB" id="A0A6C0J9K9"/>
<proteinExistence type="predicted"/>
<sequence length="154" mass="18586">MKNFNKLDTYRFTIDETLKTNKLKNNNYEKKFYLFLFNDDFNQFKLWFKICSAKNNFTENLNNLNNILDIFNKSDSIISFKRLFLIDKNWYAFFNTNADINGNILPNEKRLGVNKKYVLDILVIQKFITEFALDLDKSIEFYQKLKILFKMHLA</sequence>
<protein>
    <submittedName>
        <fullName evidence="1">Uncharacterized protein</fullName>
    </submittedName>
</protein>
<evidence type="ECO:0000313" key="1">
    <source>
        <dbReference type="EMBL" id="QHU00304.1"/>
    </source>
</evidence>